<dbReference type="Pfam" id="PF00528">
    <property type="entry name" value="BPD_transp_1"/>
    <property type="match status" value="1"/>
</dbReference>
<dbReference type="GO" id="GO:0005886">
    <property type="term" value="C:plasma membrane"/>
    <property type="evidence" value="ECO:0007669"/>
    <property type="project" value="UniProtKB-SubCell"/>
</dbReference>
<evidence type="ECO:0000313" key="9">
    <source>
        <dbReference type="Proteomes" id="UP000515561"/>
    </source>
</evidence>
<feature type="transmembrane region" description="Helical" evidence="7">
    <location>
        <begin position="282"/>
        <end position="301"/>
    </location>
</feature>
<keyword evidence="2 7" id="KW-0813">Transport</keyword>
<evidence type="ECO:0000256" key="7">
    <source>
        <dbReference type="RuleBase" id="RU363032"/>
    </source>
</evidence>
<dbReference type="PROSITE" id="PS50928">
    <property type="entry name" value="ABC_TM1"/>
    <property type="match status" value="1"/>
</dbReference>
<dbReference type="SUPFAM" id="SSF161098">
    <property type="entry name" value="MetI-like"/>
    <property type="match status" value="1"/>
</dbReference>
<dbReference type="Proteomes" id="UP000515561">
    <property type="component" value="Chromosome"/>
</dbReference>
<dbReference type="KEGG" id="acel:acsn021_43360"/>
<dbReference type="Gene3D" id="1.10.3720.10">
    <property type="entry name" value="MetI-like"/>
    <property type="match status" value="1"/>
</dbReference>
<protein>
    <submittedName>
        <fullName evidence="8">Protein lplB</fullName>
    </submittedName>
</protein>
<evidence type="ECO:0000256" key="2">
    <source>
        <dbReference type="ARBA" id="ARBA00022448"/>
    </source>
</evidence>
<comment type="subcellular location">
    <subcellularLocation>
        <location evidence="1 7">Cell membrane</location>
        <topology evidence="1 7">Multi-pass membrane protein</topology>
    </subcellularLocation>
</comment>
<feature type="transmembrane region" description="Helical" evidence="7">
    <location>
        <begin position="176"/>
        <end position="197"/>
    </location>
</feature>
<evidence type="ECO:0000313" key="8">
    <source>
        <dbReference type="EMBL" id="BCJ96767.1"/>
    </source>
</evidence>
<evidence type="ECO:0000256" key="6">
    <source>
        <dbReference type="ARBA" id="ARBA00023136"/>
    </source>
</evidence>
<gene>
    <name evidence="8" type="ORF">acsn021_43360</name>
</gene>
<evidence type="ECO:0000256" key="1">
    <source>
        <dbReference type="ARBA" id="ARBA00004651"/>
    </source>
</evidence>
<dbReference type="PANTHER" id="PTHR43227:SF11">
    <property type="entry name" value="BLL4140 PROTEIN"/>
    <property type="match status" value="1"/>
</dbReference>
<accession>A0A6S6R9F3</accession>
<feature type="transmembrane region" description="Helical" evidence="7">
    <location>
        <begin position="27"/>
        <end position="44"/>
    </location>
</feature>
<evidence type="ECO:0000256" key="4">
    <source>
        <dbReference type="ARBA" id="ARBA00022692"/>
    </source>
</evidence>
<dbReference type="CDD" id="cd06261">
    <property type="entry name" value="TM_PBP2"/>
    <property type="match status" value="1"/>
</dbReference>
<dbReference type="InterPro" id="IPR050809">
    <property type="entry name" value="UgpAE/MalFG_permease"/>
</dbReference>
<sequence>MSKTLKDQKKASSKINSLGKQIWKYKALYLMLVLPFLQLILFKYKPMLGTVVAFKKYNIFKGMWDSPWVGFTYFKEAFASTTFWTAVKNTLVLNIGDLIVGFPIPIFLAILLYEVSSKKVRSITQLVTYLPHFLSWVIIGGIITQVFSSAGMVNTLLKNLGLSQIDFLSNPQSWRIVYWISGIWQGAGYSLIIYLAALTGVDTSLYEASYLDGAGRWRRIWHITIPQIRPTITTMLIMSLGKVMAISFDRPYMLGNALVKDTSEVISTYVYSVGLGAGRFDFAAAIGLFQSIIGVIMILSVNKIVKKLGEEGIL</sequence>
<evidence type="ECO:0000256" key="3">
    <source>
        <dbReference type="ARBA" id="ARBA00022475"/>
    </source>
</evidence>
<keyword evidence="4 7" id="KW-0812">Transmembrane</keyword>
<keyword evidence="6 7" id="KW-0472">Membrane</keyword>
<keyword evidence="5 7" id="KW-1133">Transmembrane helix</keyword>
<feature type="transmembrane region" description="Helical" evidence="7">
    <location>
        <begin position="91"/>
        <end position="113"/>
    </location>
</feature>
<feature type="transmembrane region" description="Helical" evidence="7">
    <location>
        <begin position="133"/>
        <end position="156"/>
    </location>
</feature>
<comment type="similarity">
    <text evidence="7">Belongs to the binding-protein-dependent transport system permease family.</text>
</comment>
<dbReference type="GO" id="GO:0055085">
    <property type="term" value="P:transmembrane transport"/>
    <property type="evidence" value="ECO:0007669"/>
    <property type="project" value="InterPro"/>
</dbReference>
<dbReference type="InterPro" id="IPR000515">
    <property type="entry name" value="MetI-like"/>
</dbReference>
<keyword evidence="3" id="KW-1003">Cell membrane</keyword>
<evidence type="ECO:0000256" key="5">
    <source>
        <dbReference type="ARBA" id="ARBA00022989"/>
    </source>
</evidence>
<name>A0A6S6R9F3_9FIRM</name>
<keyword evidence="9" id="KW-1185">Reference proteome</keyword>
<dbReference type="AlphaFoldDB" id="A0A6S6R9F3"/>
<dbReference type="RefSeq" id="WP_184092179.1">
    <property type="nucleotide sequence ID" value="NZ_AP023367.1"/>
</dbReference>
<dbReference type="EMBL" id="AP023367">
    <property type="protein sequence ID" value="BCJ96767.1"/>
    <property type="molecule type" value="Genomic_DNA"/>
</dbReference>
<proteinExistence type="inferred from homology"/>
<reference evidence="8 9" key="1">
    <citation type="journal article" date="2016" name="Int. J. Syst. Evol. Microbiol.">
        <title>Descriptions of Anaerotaenia torta gen. nov., sp. nov. and Anaerocolumna cellulosilytica gen. nov., sp. nov. isolated from a methanogenic reactor of cattle waste.</title>
        <authorList>
            <person name="Uek A."/>
            <person name="Ohtaki Y."/>
            <person name="Kaku N."/>
            <person name="Ueki K."/>
        </authorList>
    </citation>
    <scope>NUCLEOTIDE SEQUENCE [LARGE SCALE GENOMIC DNA]</scope>
    <source>
        <strain evidence="8 9">SN021</strain>
    </source>
</reference>
<dbReference type="InterPro" id="IPR035906">
    <property type="entry name" value="MetI-like_sf"/>
</dbReference>
<dbReference type="PANTHER" id="PTHR43227">
    <property type="entry name" value="BLL4140 PROTEIN"/>
    <property type="match status" value="1"/>
</dbReference>
<organism evidence="8 9">
    <name type="scientific">Anaerocolumna cellulosilytica</name>
    <dbReference type="NCBI Taxonomy" id="433286"/>
    <lineage>
        <taxon>Bacteria</taxon>
        <taxon>Bacillati</taxon>
        <taxon>Bacillota</taxon>
        <taxon>Clostridia</taxon>
        <taxon>Lachnospirales</taxon>
        <taxon>Lachnospiraceae</taxon>
        <taxon>Anaerocolumna</taxon>
    </lineage>
</organism>
<feature type="transmembrane region" description="Helical" evidence="7">
    <location>
        <begin position="228"/>
        <end position="248"/>
    </location>
</feature>